<dbReference type="AlphaFoldDB" id="A0A369J945"/>
<evidence type="ECO:0000313" key="1">
    <source>
        <dbReference type="EMBL" id="RDB17137.1"/>
    </source>
</evidence>
<organism evidence="1 2">
    <name type="scientific">Hypsizygus marmoreus</name>
    <name type="common">White beech mushroom</name>
    <name type="synonym">Agaricus marmoreus</name>
    <dbReference type="NCBI Taxonomy" id="39966"/>
    <lineage>
        <taxon>Eukaryota</taxon>
        <taxon>Fungi</taxon>
        <taxon>Dikarya</taxon>
        <taxon>Basidiomycota</taxon>
        <taxon>Agaricomycotina</taxon>
        <taxon>Agaricomycetes</taxon>
        <taxon>Agaricomycetidae</taxon>
        <taxon>Agaricales</taxon>
        <taxon>Tricholomatineae</taxon>
        <taxon>Lyophyllaceae</taxon>
        <taxon>Hypsizygus</taxon>
    </lineage>
</organism>
<gene>
    <name evidence="1" type="ORF">Hypma_001884</name>
</gene>
<dbReference type="InParanoid" id="A0A369J945"/>
<dbReference type="EMBL" id="LUEZ02000113">
    <property type="protein sequence ID" value="RDB17137.1"/>
    <property type="molecule type" value="Genomic_DNA"/>
</dbReference>
<dbReference type="Proteomes" id="UP000076154">
    <property type="component" value="Unassembled WGS sequence"/>
</dbReference>
<evidence type="ECO:0000313" key="2">
    <source>
        <dbReference type="Proteomes" id="UP000076154"/>
    </source>
</evidence>
<keyword evidence="2" id="KW-1185">Reference proteome</keyword>
<dbReference type="Gene3D" id="1.10.510.10">
    <property type="entry name" value="Transferase(Phosphotransferase) domain 1"/>
    <property type="match status" value="1"/>
</dbReference>
<proteinExistence type="predicted"/>
<dbReference type="STRING" id="39966.A0A369J945"/>
<evidence type="ECO:0008006" key="3">
    <source>
        <dbReference type="Google" id="ProtNLM"/>
    </source>
</evidence>
<dbReference type="SUPFAM" id="SSF56112">
    <property type="entry name" value="Protein kinase-like (PK-like)"/>
    <property type="match status" value="1"/>
</dbReference>
<dbReference type="OrthoDB" id="3182995at2759"/>
<name>A0A369J945_HYPMA</name>
<accession>A0A369J945</accession>
<comment type="caution">
    <text evidence="1">The sequence shown here is derived from an EMBL/GenBank/DDBJ whole genome shotgun (WGS) entry which is preliminary data.</text>
</comment>
<reference evidence="1" key="1">
    <citation type="submission" date="2018-04" db="EMBL/GenBank/DDBJ databases">
        <title>Whole genome sequencing of Hypsizygus marmoreus.</title>
        <authorList>
            <person name="Choi I.-G."/>
            <person name="Min B."/>
            <person name="Kim J.-G."/>
            <person name="Kim S."/>
            <person name="Oh Y.-L."/>
            <person name="Kong W.-S."/>
            <person name="Park H."/>
            <person name="Jeong J."/>
            <person name="Song E.-S."/>
        </authorList>
    </citation>
    <scope>NUCLEOTIDE SEQUENCE [LARGE SCALE GENOMIC DNA]</scope>
    <source>
        <strain evidence="1">51987-8</strain>
    </source>
</reference>
<sequence length="304" mass="34648">MTTLVLHTTDALLRSLRRPRSDGTLILQRTLMSPNSVHPPGTFEHLSSTEIFRPDDSESNFLIIRAEVKSTNGHILDVVLKISAGSDMDDEEMLLRERDVYETHGESLASFIPKFFGLFETADQCVLCLVTEYCGDPLIRPLKRVERELNWKVINKAAELHNLGFHHGHLDPRNILHNRTTGEIRFIDLMALKPHACERKLRIKADCMIPDQIDFGCRELHELVRLSGLWKSNHLKFLDCISVYIPSIRTVEDVLLHVPPMLIMTEAQRLAVRKAAEEFVKMVPQMIPEESPSIQTCPASEDVI</sequence>
<dbReference type="InterPro" id="IPR011009">
    <property type="entry name" value="Kinase-like_dom_sf"/>
</dbReference>
<protein>
    <recommendedName>
        <fullName evidence="3">Protein kinase domain-containing protein</fullName>
    </recommendedName>
</protein>